<evidence type="ECO:0000256" key="1">
    <source>
        <dbReference type="SAM" id="MobiDB-lite"/>
    </source>
</evidence>
<comment type="caution">
    <text evidence="3">The sequence shown here is derived from an EMBL/GenBank/DDBJ whole genome shotgun (WGS) entry which is preliminary data.</text>
</comment>
<evidence type="ECO:0000256" key="2">
    <source>
        <dbReference type="SAM" id="SignalP"/>
    </source>
</evidence>
<dbReference type="Gene3D" id="1.10.4030.10">
    <property type="entry name" value="Porin chaperone SurA, peptide-binding domain"/>
    <property type="match status" value="1"/>
</dbReference>
<dbReference type="InterPro" id="IPR027304">
    <property type="entry name" value="Trigger_fact/SurA_dom_sf"/>
</dbReference>
<protein>
    <submittedName>
        <fullName evidence="3">Peptidylprolyl isomerase</fullName>
    </submittedName>
</protein>
<evidence type="ECO:0000313" key="3">
    <source>
        <dbReference type="EMBL" id="TWT65144.1"/>
    </source>
</evidence>
<dbReference type="AlphaFoldDB" id="A0A5C5XQH5"/>
<feature type="signal peptide" evidence="2">
    <location>
        <begin position="1"/>
        <end position="25"/>
    </location>
</feature>
<name>A0A5C5XQH5_9BACT</name>
<sequence length="241" mass="26525" precursor="true">MKRNGYTRVLALTTMFTVVPSIAYSQQQLPQGGPVGTSPAAAKPVVVATVNGEPITKPEFDQAAQHQVASVQRSAAQNGQQLSPQDLAQVKSSTLDSLIESRLVEAYASENVDVPEAQVEQTIQQVEQQLAEQKVPLKTYVSSQGQTMDSFKKRIEGSLAWQGLQQRELQPEKLQRFYQSNQQMFPGENYEEVQPQVAQAYVGSLWERIVKETKPNAKIEKKNASPRGAQPGSFAPNGANR</sequence>
<feature type="compositionally biased region" description="Basic and acidic residues" evidence="1">
    <location>
        <begin position="213"/>
        <end position="223"/>
    </location>
</feature>
<gene>
    <name evidence="3" type="ORF">CA85_34920</name>
</gene>
<dbReference type="RefSeq" id="WP_146392385.1">
    <property type="nucleotide sequence ID" value="NZ_SJPK01000008.1"/>
</dbReference>
<keyword evidence="3" id="KW-0413">Isomerase</keyword>
<dbReference type="Pfam" id="PF13624">
    <property type="entry name" value="SurA_N_3"/>
    <property type="match status" value="1"/>
</dbReference>
<dbReference type="OrthoDB" id="9791746at2"/>
<accession>A0A5C5XQH5</accession>
<dbReference type="Proteomes" id="UP000318053">
    <property type="component" value="Unassembled WGS sequence"/>
</dbReference>
<proteinExistence type="predicted"/>
<dbReference type="PANTHER" id="PTHR47245:SF2">
    <property type="entry name" value="PEPTIDYL-PROLYL CIS-TRANS ISOMERASE HP_0175-RELATED"/>
    <property type="match status" value="1"/>
</dbReference>
<feature type="chain" id="PRO_5022802598" evidence="2">
    <location>
        <begin position="26"/>
        <end position="241"/>
    </location>
</feature>
<dbReference type="SUPFAM" id="SSF109998">
    <property type="entry name" value="Triger factor/SurA peptide-binding domain-like"/>
    <property type="match status" value="1"/>
</dbReference>
<feature type="region of interest" description="Disordered" evidence="1">
    <location>
        <begin position="213"/>
        <end position="241"/>
    </location>
</feature>
<reference evidence="3 4" key="1">
    <citation type="submission" date="2019-02" db="EMBL/GenBank/DDBJ databases">
        <title>Deep-cultivation of Planctomycetes and their phenomic and genomic characterization uncovers novel biology.</title>
        <authorList>
            <person name="Wiegand S."/>
            <person name="Jogler M."/>
            <person name="Boedeker C."/>
            <person name="Pinto D."/>
            <person name="Vollmers J."/>
            <person name="Rivas-Marin E."/>
            <person name="Kohn T."/>
            <person name="Peeters S.H."/>
            <person name="Heuer A."/>
            <person name="Rast P."/>
            <person name="Oberbeckmann S."/>
            <person name="Bunk B."/>
            <person name="Jeske O."/>
            <person name="Meyerdierks A."/>
            <person name="Storesund J.E."/>
            <person name="Kallscheuer N."/>
            <person name="Luecker S."/>
            <person name="Lage O.M."/>
            <person name="Pohl T."/>
            <person name="Merkel B.J."/>
            <person name="Hornburger P."/>
            <person name="Mueller R.-W."/>
            <person name="Bruemmer F."/>
            <person name="Labrenz M."/>
            <person name="Spormann A.M."/>
            <person name="Op Den Camp H."/>
            <person name="Overmann J."/>
            <person name="Amann R."/>
            <person name="Jetten M.S.M."/>
            <person name="Mascher T."/>
            <person name="Medema M.H."/>
            <person name="Devos D.P."/>
            <person name="Kaster A.-K."/>
            <person name="Ovreas L."/>
            <person name="Rohde M."/>
            <person name="Galperin M.Y."/>
            <person name="Jogler C."/>
        </authorList>
    </citation>
    <scope>NUCLEOTIDE SEQUENCE [LARGE SCALE GENOMIC DNA]</scope>
    <source>
        <strain evidence="3 4">CA85</strain>
    </source>
</reference>
<keyword evidence="2" id="KW-0732">Signal</keyword>
<organism evidence="3 4">
    <name type="scientific">Allorhodopirellula solitaria</name>
    <dbReference type="NCBI Taxonomy" id="2527987"/>
    <lineage>
        <taxon>Bacteria</taxon>
        <taxon>Pseudomonadati</taxon>
        <taxon>Planctomycetota</taxon>
        <taxon>Planctomycetia</taxon>
        <taxon>Pirellulales</taxon>
        <taxon>Pirellulaceae</taxon>
        <taxon>Allorhodopirellula</taxon>
    </lineage>
</organism>
<dbReference type="EMBL" id="SJPK01000008">
    <property type="protein sequence ID" value="TWT65144.1"/>
    <property type="molecule type" value="Genomic_DNA"/>
</dbReference>
<keyword evidence="4" id="KW-1185">Reference proteome</keyword>
<dbReference type="PANTHER" id="PTHR47245">
    <property type="entry name" value="PEPTIDYLPROLYL ISOMERASE"/>
    <property type="match status" value="1"/>
</dbReference>
<dbReference type="GO" id="GO:0016853">
    <property type="term" value="F:isomerase activity"/>
    <property type="evidence" value="ECO:0007669"/>
    <property type="project" value="UniProtKB-KW"/>
</dbReference>
<dbReference type="InterPro" id="IPR050245">
    <property type="entry name" value="PrsA_foldase"/>
</dbReference>
<evidence type="ECO:0000313" key="4">
    <source>
        <dbReference type="Proteomes" id="UP000318053"/>
    </source>
</evidence>